<name>A0AAE1QNR1_9SOLA</name>
<dbReference type="GO" id="GO:0006898">
    <property type="term" value="P:receptor-mediated endocytosis"/>
    <property type="evidence" value="ECO:0007669"/>
    <property type="project" value="TreeGrafter"/>
</dbReference>
<dbReference type="InterPro" id="IPR049883">
    <property type="entry name" value="NOTCH1_EGF-like"/>
</dbReference>
<dbReference type="CDD" id="cd00054">
    <property type="entry name" value="EGF_CA"/>
    <property type="match status" value="1"/>
</dbReference>
<comment type="caution">
    <text evidence="12">Lacks conserved residue(s) required for the propagation of feature annotation.</text>
</comment>
<gene>
    <name evidence="15" type="ORF">RND71_043988</name>
</gene>
<dbReference type="Pfam" id="PF07645">
    <property type="entry name" value="EGF_CA"/>
    <property type="match status" value="1"/>
</dbReference>
<dbReference type="SMART" id="SM00179">
    <property type="entry name" value="EGF_CA"/>
    <property type="match status" value="1"/>
</dbReference>
<sequence length="637" mass="71979">MCDSDDDCGDDSDESEELCADFKCDTTRKFQCKNRKCIPVWQMCNGKDDCGDGSDENNHTLCKKWPTSCSYNQFKCANEKCISLDKLCNHNDDCGDKSDERGCHVGHCTKEDKGGCKHACINLADLDKNSSETNKSSGYLCTCPKGYVIDPNNTKHCIDIDECSKFGNNCSQICVNVEGSYFCKCKNGFRLIDDHCVAEDESLFIFFANGPDIRAIDYEQQRQDLIITGQSRIQSIDYDPIDNIVYWTDTYERNIKRAFIPDLKDLKHGSEHAQSLDIKFLSKPADLAIDWVARNLYWCDNDITSSRPRGQILVSLLDGRYKRTLINNNLERPTSIALLPEQGLMFWTDAGISPKIEYSWMDGSKRKILVNEKLGFPSGIVIDTYQQNRVYWADSKLNVIESCFLDGTDRLTVISGELYHPFSLELFEDQLYWVTRDTGEIFRQDKFGRGVKVRMRRSYATDKKNYKPGFGGGSVLFRTGTNIEFGNNSFLDNGDPIENGFNLGDLKTSDFSNPMYETIKTNETNSSKEETASAIYEVPEKSLDEKSDKKSTIGSMVSSFSSIITRNNLRDPSKLGSLNPSSVDTGKDTQQLVEEDKSEYCKSLTKRLTSCKTSSSFLTAETFSTHLSEILINSDFN</sequence>
<dbReference type="SMART" id="SM00192">
    <property type="entry name" value="LDLa"/>
    <property type="match status" value="2"/>
</dbReference>
<evidence type="ECO:0000256" key="4">
    <source>
        <dbReference type="ARBA" id="ARBA00022692"/>
    </source>
</evidence>
<dbReference type="GO" id="GO:0005509">
    <property type="term" value="F:calcium ion binding"/>
    <property type="evidence" value="ECO:0007669"/>
    <property type="project" value="InterPro"/>
</dbReference>
<dbReference type="PROSITE" id="PS50026">
    <property type="entry name" value="EGF_3"/>
    <property type="match status" value="1"/>
</dbReference>
<dbReference type="InterPro" id="IPR002172">
    <property type="entry name" value="LDrepeatLR_classA_rpt"/>
</dbReference>
<evidence type="ECO:0000256" key="11">
    <source>
        <dbReference type="ARBA" id="ARBA00023180"/>
    </source>
</evidence>
<evidence type="ECO:0000256" key="9">
    <source>
        <dbReference type="ARBA" id="ARBA00023157"/>
    </source>
</evidence>
<evidence type="ECO:0000313" key="15">
    <source>
        <dbReference type="EMBL" id="KAK4336780.1"/>
    </source>
</evidence>
<dbReference type="InterPro" id="IPR000033">
    <property type="entry name" value="LDLR_classB_rpt"/>
</dbReference>
<keyword evidence="3" id="KW-0254">Endocytosis</keyword>
<dbReference type="InterPro" id="IPR023415">
    <property type="entry name" value="LDLR_class-A_CS"/>
</dbReference>
<evidence type="ECO:0000256" key="2">
    <source>
        <dbReference type="ARBA" id="ARBA00022536"/>
    </source>
</evidence>
<dbReference type="PANTHER" id="PTHR22722">
    <property type="entry name" value="LOW-DENSITY LIPOPROTEIN RECEPTOR-RELATED PROTEIN 2-RELATED"/>
    <property type="match status" value="1"/>
</dbReference>
<evidence type="ECO:0000256" key="10">
    <source>
        <dbReference type="ARBA" id="ARBA00023170"/>
    </source>
</evidence>
<dbReference type="EMBL" id="JAVYJV010000091">
    <property type="protein sequence ID" value="KAK4336780.1"/>
    <property type="molecule type" value="Genomic_DNA"/>
</dbReference>
<dbReference type="PROSITE" id="PS50068">
    <property type="entry name" value="LDLRA_2"/>
    <property type="match status" value="2"/>
</dbReference>
<keyword evidence="4" id="KW-0812">Transmembrane</keyword>
<feature type="compositionally biased region" description="Polar residues" evidence="13">
    <location>
        <begin position="576"/>
        <end position="590"/>
    </location>
</feature>
<keyword evidence="9" id="KW-1015">Disulfide bond</keyword>
<dbReference type="InterPro" id="IPR011042">
    <property type="entry name" value="6-blade_b-propeller_TolB-like"/>
</dbReference>
<dbReference type="PROSITE" id="PS00010">
    <property type="entry name" value="ASX_HYDROXYL"/>
    <property type="match status" value="1"/>
</dbReference>
<dbReference type="Gene3D" id="2.120.10.30">
    <property type="entry name" value="TolB, C-terminal domain"/>
    <property type="match status" value="1"/>
</dbReference>
<comment type="caution">
    <text evidence="15">The sequence shown here is derived from an EMBL/GenBank/DDBJ whole genome shotgun (WGS) entry which is preliminary data.</text>
</comment>
<feature type="domain" description="EGF-like" evidence="14">
    <location>
        <begin position="159"/>
        <end position="197"/>
    </location>
</feature>
<dbReference type="SUPFAM" id="SSF57196">
    <property type="entry name" value="EGF/Laminin"/>
    <property type="match status" value="1"/>
</dbReference>
<evidence type="ECO:0000256" key="8">
    <source>
        <dbReference type="ARBA" id="ARBA00023136"/>
    </source>
</evidence>
<proteinExistence type="predicted"/>
<keyword evidence="7" id="KW-1133">Transmembrane helix</keyword>
<dbReference type="CDD" id="cd00112">
    <property type="entry name" value="LDLa"/>
    <property type="match status" value="2"/>
</dbReference>
<dbReference type="AlphaFoldDB" id="A0AAE1QNR1"/>
<dbReference type="Gene3D" id="4.10.400.10">
    <property type="entry name" value="Low-density Lipoprotein Receptor"/>
    <property type="match status" value="2"/>
</dbReference>
<dbReference type="SMART" id="SM00181">
    <property type="entry name" value="EGF"/>
    <property type="match status" value="2"/>
</dbReference>
<evidence type="ECO:0000256" key="12">
    <source>
        <dbReference type="PROSITE-ProRule" id="PRU00076"/>
    </source>
</evidence>
<evidence type="ECO:0000256" key="13">
    <source>
        <dbReference type="SAM" id="MobiDB-lite"/>
    </source>
</evidence>
<dbReference type="InterPro" id="IPR000742">
    <property type="entry name" value="EGF"/>
</dbReference>
<evidence type="ECO:0000313" key="16">
    <source>
        <dbReference type="Proteomes" id="UP001291623"/>
    </source>
</evidence>
<protein>
    <recommendedName>
        <fullName evidence="14">EGF-like domain-containing protein</fullName>
    </recommendedName>
</protein>
<dbReference type="InterPro" id="IPR001881">
    <property type="entry name" value="EGF-like_Ca-bd_dom"/>
</dbReference>
<organism evidence="15 16">
    <name type="scientific">Anisodus tanguticus</name>
    <dbReference type="NCBI Taxonomy" id="243964"/>
    <lineage>
        <taxon>Eukaryota</taxon>
        <taxon>Viridiplantae</taxon>
        <taxon>Streptophyta</taxon>
        <taxon>Embryophyta</taxon>
        <taxon>Tracheophyta</taxon>
        <taxon>Spermatophyta</taxon>
        <taxon>Magnoliopsida</taxon>
        <taxon>eudicotyledons</taxon>
        <taxon>Gunneridae</taxon>
        <taxon>Pentapetalae</taxon>
        <taxon>asterids</taxon>
        <taxon>lamiids</taxon>
        <taxon>Solanales</taxon>
        <taxon>Solanaceae</taxon>
        <taxon>Solanoideae</taxon>
        <taxon>Hyoscyameae</taxon>
        <taxon>Anisodus</taxon>
    </lineage>
</organism>
<dbReference type="PRINTS" id="PR00261">
    <property type="entry name" value="LDLRECEPTOR"/>
</dbReference>
<dbReference type="PROSITE" id="PS01187">
    <property type="entry name" value="EGF_CA"/>
    <property type="match status" value="1"/>
</dbReference>
<dbReference type="PROSITE" id="PS01186">
    <property type="entry name" value="EGF_2"/>
    <property type="match status" value="1"/>
</dbReference>
<dbReference type="PROSITE" id="PS51120">
    <property type="entry name" value="LDLRB"/>
    <property type="match status" value="2"/>
</dbReference>
<dbReference type="InterPro" id="IPR018097">
    <property type="entry name" value="EGF_Ca-bd_CS"/>
</dbReference>
<dbReference type="InterPro" id="IPR036055">
    <property type="entry name" value="LDL_receptor-like_sf"/>
</dbReference>
<dbReference type="GO" id="GO:0043235">
    <property type="term" value="C:receptor complex"/>
    <property type="evidence" value="ECO:0007669"/>
    <property type="project" value="TreeGrafter"/>
</dbReference>
<dbReference type="SUPFAM" id="SSF57424">
    <property type="entry name" value="LDL receptor-like module"/>
    <property type="match status" value="2"/>
</dbReference>
<evidence type="ECO:0000256" key="5">
    <source>
        <dbReference type="ARBA" id="ARBA00022729"/>
    </source>
</evidence>
<dbReference type="Gene3D" id="2.10.25.10">
    <property type="entry name" value="Laminin"/>
    <property type="match status" value="2"/>
</dbReference>
<dbReference type="PANTHER" id="PTHR22722:SF14">
    <property type="entry name" value="MEGALIN, ISOFORM A"/>
    <property type="match status" value="1"/>
</dbReference>
<dbReference type="FunFam" id="2.10.25.10:FF:000009">
    <property type="entry name" value="Low-density lipoprotein receptor isoform 1"/>
    <property type="match status" value="1"/>
</dbReference>
<evidence type="ECO:0000256" key="1">
    <source>
        <dbReference type="ARBA" id="ARBA00004479"/>
    </source>
</evidence>
<evidence type="ECO:0000256" key="3">
    <source>
        <dbReference type="ARBA" id="ARBA00022583"/>
    </source>
</evidence>
<keyword evidence="8" id="KW-0472">Membrane</keyword>
<keyword evidence="10" id="KW-0675">Receptor</keyword>
<reference evidence="15" key="1">
    <citation type="submission" date="2023-12" db="EMBL/GenBank/DDBJ databases">
        <title>Genome assembly of Anisodus tanguticus.</title>
        <authorList>
            <person name="Wang Y.-J."/>
        </authorList>
    </citation>
    <scope>NUCLEOTIDE SEQUENCE</scope>
    <source>
        <strain evidence="15">KB-2021</strain>
        <tissue evidence="15">Leaf</tissue>
    </source>
</reference>
<keyword evidence="11" id="KW-0325">Glycoprotein</keyword>
<dbReference type="Proteomes" id="UP001291623">
    <property type="component" value="Unassembled WGS sequence"/>
</dbReference>
<dbReference type="SUPFAM" id="SSF63825">
    <property type="entry name" value="YWTD domain"/>
    <property type="match status" value="1"/>
</dbReference>
<dbReference type="PROSITE" id="PS01209">
    <property type="entry name" value="LDLRA_1"/>
    <property type="match status" value="2"/>
</dbReference>
<dbReference type="GO" id="GO:0042562">
    <property type="term" value="F:hormone binding"/>
    <property type="evidence" value="ECO:0007669"/>
    <property type="project" value="TreeGrafter"/>
</dbReference>
<dbReference type="GO" id="GO:0016324">
    <property type="term" value="C:apical plasma membrane"/>
    <property type="evidence" value="ECO:0007669"/>
    <property type="project" value="TreeGrafter"/>
</dbReference>
<dbReference type="InterPro" id="IPR000152">
    <property type="entry name" value="EGF-type_Asp/Asn_hydroxyl_site"/>
</dbReference>
<dbReference type="InterPro" id="IPR051221">
    <property type="entry name" value="LDLR-related"/>
</dbReference>
<comment type="subcellular location">
    <subcellularLocation>
        <location evidence="1">Membrane</location>
        <topology evidence="1">Single-pass type I membrane protein</topology>
    </subcellularLocation>
</comment>
<dbReference type="Pfam" id="PF00057">
    <property type="entry name" value="Ldl_recept_a"/>
    <property type="match status" value="2"/>
</dbReference>
<evidence type="ECO:0000256" key="6">
    <source>
        <dbReference type="ARBA" id="ARBA00022737"/>
    </source>
</evidence>
<dbReference type="Pfam" id="PF00058">
    <property type="entry name" value="Ldl_recept_b"/>
    <property type="match status" value="2"/>
</dbReference>
<feature type="region of interest" description="Disordered" evidence="13">
    <location>
        <begin position="571"/>
        <end position="590"/>
    </location>
</feature>
<evidence type="ECO:0000256" key="7">
    <source>
        <dbReference type="ARBA" id="ARBA00022989"/>
    </source>
</evidence>
<dbReference type="FunFam" id="2.120.10.30:FF:000241">
    <property type="entry name" value="Low-density lipoprotein receptor-related protein 6"/>
    <property type="match status" value="1"/>
</dbReference>
<keyword evidence="16" id="KW-1185">Reference proteome</keyword>
<keyword evidence="6" id="KW-0677">Repeat</keyword>
<accession>A0AAE1QNR1</accession>
<evidence type="ECO:0000259" key="14">
    <source>
        <dbReference type="PROSITE" id="PS50026"/>
    </source>
</evidence>
<dbReference type="SMART" id="SM00135">
    <property type="entry name" value="LY"/>
    <property type="match status" value="5"/>
</dbReference>
<keyword evidence="2 12" id="KW-0245">EGF-like domain</keyword>
<keyword evidence="5" id="KW-0732">Signal</keyword>